<dbReference type="FunFam" id="1.20.1050.130:FF:000006">
    <property type="entry name" value="Elongation factor 1-delta 1"/>
    <property type="match status" value="1"/>
</dbReference>
<keyword evidence="2" id="KW-1185">Reference proteome</keyword>
<dbReference type="GO" id="GO:0003746">
    <property type="term" value="F:translation elongation factor activity"/>
    <property type="evidence" value="ECO:0007669"/>
    <property type="project" value="UniProtKB-KW"/>
</dbReference>
<feature type="compositionally biased region" description="Low complexity" evidence="1">
    <location>
        <begin position="81"/>
        <end position="95"/>
    </location>
</feature>
<dbReference type="RefSeq" id="XP_029116438.1">
    <property type="nucleotide sequence ID" value="XM_029260605.1"/>
</dbReference>
<dbReference type="InterPro" id="IPR001326">
    <property type="entry name" value="Transl_elong_EF1B_B/D_CS"/>
</dbReference>
<dbReference type="InterPro" id="IPR049720">
    <property type="entry name" value="EF1B_bsu/dsu"/>
</dbReference>
<dbReference type="Proteomes" id="UP000504607">
    <property type="component" value="Unplaced"/>
</dbReference>
<reference evidence="3" key="1">
    <citation type="submission" date="2025-08" db="UniProtKB">
        <authorList>
            <consortium name="RefSeq"/>
        </authorList>
    </citation>
    <scope>IDENTIFICATION</scope>
</reference>
<dbReference type="GO" id="GO:0005829">
    <property type="term" value="C:cytosol"/>
    <property type="evidence" value="ECO:0007669"/>
    <property type="project" value="TreeGrafter"/>
</dbReference>
<dbReference type="Gene3D" id="1.20.1050.130">
    <property type="match status" value="1"/>
</dbReference>
<dbReference type="PROSITE" id="PS00824">
    <property type="entry name" value="EF1BD_1"/>
    <property type="match status" value="1"/>
</dbReference>
<dbReference type="SUPFAM" id="SSF47616">
    <property type="entry name" value="GST C-terminal domain-like"/>
    <property type="match status" value="1"/>
</dbReference>
<protein>
    <submittedName>
        <fullName evidence="3">Elongation factor 1-delta 1</fullName>
    </submittedName>
</protein>
<evidence type="ECO:0000256" key="1">
    <source>
        <dbReference type="SAM" id="MobiDB-lite"/>
    </source>
</evidence>
<sequence>MAATFHNLNSESGLKKLDDYLLSRSYITGYQASKDDLAVHAALSTAPSLEYVNVARWFNHIDALLKMCGVTGEGAGVKIESSASVAEEAPSSAPVAEKKVPAADDDDDDDDDVDLFGEETEEEKKAAEERAAAVKASGKKKESKSYLCVFSSFCPPFLVGLMTNIQTVFTLLTLKNTYILVMAVFDTHHC</sequence>
<dbReference type="GO" id="GO:0005085">
    <property type="term" value="F:guanyl-nucleotide exchange factor activity"/>
    <property type="evidence" value="ECO:0007669"/>
    <property type="project" value="TreeGrafter"/>
</dbReference>
<dbReference type="PANTHER" id="PTHR11595:SF21">
    <property type="entry name" value="ELONGATION FACTOR 1-BETA"/>
    <property type="match status" value="1"/>
</dbReference>
<gene>
    <name evidence="3" type="primary">LOC105060663</name>
</gene>
<proteinExistence type="predicted"/>
<organism evidence="2 3">
    <name type="scientific">Elaeis guineensis var. tenera</name>
    <name type="common">Oil palm</name>
    <dbReference type="NCBI Taxonomy" id="51953"/>
    <lineage>
        <taxon>Eukaryota</taxon>
        <taxon>Viridiplantae</taxon>
        <taxon>Streptophyta</taxon>
        <taxon>Embryophyta</taxon>
        <taxon>Tracheophyta</taxon>
        <taxon>Spermatophyta</taxon>
        <taxon>Magnoliopsida</taxon>
        <taxon>Liliopsida</taxon>
        <taxon>Arecaceae</taxon>
        <taxon>Arecoideae</taxon>
        <taxon>Cocoseae</taxon>
        <taxon>Elaeidinae</taxon>
        <taxon>Elaeis</taxon>
    </lineage>
</organism>
<dbReference type="GO" id="GO:0005853">
    <property type="term" value="C:eukaryotic translation elongation factor 1 complex"/>
    <property type="evidence" value="ECO:0007669"/>
    <property type="project" value="InterPro"/>
</dbReference>
<keyword evidence="3" id="KW-0648">Protein biosynthesis</keyword>
<dbReference type="PANTHER" id="PTHR11595">
    <property type="entry name" value="EF-HAND AND COILED-COIL DOMAIN-CONTAINING FAMILY MEMBER"/>
    <property type="match status" value="1"/>
</dbReference>
<keyword evidence="3" id="KW-0251">Elongation factor</keyword>
<accession>A0A8N4EPQ1</accession>
<dbReference type="InterPro" id="IPR036282">
    <property type="entry name" value="Glutathione-S-Trfase_C_sf"/>
</dbReference>
<evidence type="ECO:0000313" key="3">
    <source>
        <dbReference type="RefSeq" id="XP_029116438.1"/>
    </source>
</evidence>
<dbReference type="AlphaFoldDB" id="A0A8N4EPQ1"/>
<evidence type="ECO:0000313" key="2">
    <source>
        <dbReference type="Proteomes" id="UP000504607"/>
    </source>
</evidence>
<name>A0A8N4EPQ1_ELAGV</name>
<feature type="region of interest" description="Disordered" evidence="1">
    <location>
        <begin position="81"/>
        <end position="114"/>
    </location>
</feature>
<feature type="compositionally biased region" description="Acidic residues" evidence="1">
    <location>
        <begin position="103"/>
        <end position="114"/>
    </location>
</feature>